<feature type="chain" id="PRO_5043433089" evidence="2">
    <location>
        <begin position="17"/>
        <end position="202"/>
    </location>
</feature>
<feature type="signal peptide" evidence="2">
    <location>
        <begin position="1"/>
        <end position="16"/>
    </location>
</feature>
<evidence type="ECO:0000256" key="2">
    <source>
        <dbReference type="SAM" id="SignalP"/>
    </source>
</evidence>
<keyword evidence="3" id="KW-0449">Lipoprotein</keyword>
<protein>
    <submittedName>
        <fullName evidence="3">Outer membrane lipoprotein carrier protein LolA</fullName>
    </submittedName>
</protein>
<reference evidence="3 4" key="1">
    <citation type="submission" date="2023-11" db="EMBL/GenBank/DDBJ databases">
        <title>Peredibacter starrii A3.12.</title>
        <authorList>
            <person name="Mitchell R.J."/>
        </authorList>
    </citation>
    <scope>NUCLEOTIDE SEQUENCE [LARGE SCALE GENOMIC DNA]</scope>
    <source>
        <strain evidence="3 4">A3.12</strain>
    </source>
</reference>
<dbReference type="Proteomes" id="UP001324634">
    <property type="component" value="Chromosome"/>
</dbReference>
<evidence type="ECO:0000313" key="4">
    <source>
        <dbReference type="Proteomes" id="UP001324634"/>
    </source>
</evidence>
<dbReference type="KEGG" id="psti:SOO65_00260"/>
<sequence length="202" mass="22768">MKLLLGLLLLPTLSFASSFVPTSFSANYEETLKSVTGKERKSFGKIDYKFPGHLRFEVTQPNPTLFVVNPQKSWLFQPAFVKGEKDQVTIQKSSNLPIIKFLDSVKDGVEQSKLFTTKYNKNEVTLTFVKTIQKEMGFTEVVLQAAKDAKSIKELKGFEKIILTKVDGSKTNIRLIDIKENVSFPPGNFEYKPSANAKITNH</sequence>
<dbReference type="SUPFAM" id="SSF89392">
    <property type="entry name" value="Prokaryotic lipoproteins and lipoprotein localization factors"/>
    <property type="match status" value="1"/>
</dbReference>
<name>A0AAX4HPP2_9BACT</name>
<dbReference type="InterPro" id="IPR029046">
    <property type="entry name" value="LolA/LolB/LppX"/>
</dbReference>
<dbReference type="EMBL" id="CP139487">
    <property type="protein sequence ID" value="WPU65180.1"/>
    <property type="molecule type" value="Genomic_DNA"/>
</dbReference>
<organism evidence="3 4">
    <name type="scientific">Peredibacter starrii</name>
    <dbReference type="NCBI Taxonomy" id="28202"/>
    <lineage>
        <taxon>Bacteria</taxon>
        <taxon>Pseudomonadati</taxon>
        <taxon>Bdellovibrionota</taxon>
        <taxon>Bacteriovoracia</taxon>
        <taxon>Bacteriovoracales</taxon>
        <taxon>Bacteriovoracaceae</taxon>
        <taxon>Peredibacter</taxon>
    </lineage>
</organism>
<proteinExistence type="predicted"/>
<dbReference type="AlphaFoldDB" id="A0AAX4HPP2"/>
<dbReference type="CDD" id="cd16325">
    <property type="entry name" value="LolA"/>
    <property type="match status" value="1"/>
</dbReference>
<accession>A0AAX4HPP2</accession>
<gene>
    <name evidence="3" type="ORF">SOO65_00260</name>
</gene>
<dbReference type="RefSeq" id="WP_321395288.1">
    <property type="nucleotide sequence ID" value="NZ_CP139487.1"/>
</dbReference>
<dbReference type="Pfam" id="PF03548">
    <property type="entry name" value="LolA"/>
    <property type="match status" value="1"/>
</dbReference>
<evidence type="ECO:0000256" key="1">
    <source>
        <dbReference type="ARBA" id="ARBA00022729"/>
    </source>
</evidence>
<dbReference type="Gene3D" id="2.50.20.10">
    <property type="entry name" value="Lipoprotein localisation LolA/LolB/LppX"/>
    <property type="match status" value="1"/>
</dbReference>
<keyword evidence="4" id="KW-1185">Reference proteome</keyword>
<dbReference type="InterPro" id="IPR004564">
    <property type="entry name" value="OM_lipoprot_carrier_LolA-like"/>
</dbReference>
<evidence type="ECO:0000313" key="3">
    <source>
        <dbReference type="EMBL" id="WPU65180.1"/>
    </source>
</evidence>
<keyword evidence="1 2" id="KW-0732">Signal</keyword>